<sequence length="82" mass="9389">MALYPISSLDKFIEKAHSFGRVGVSHGHPYDIFPLVVMGIFHHQIKIAFLYSGLRSQVVLKRPMNKIRNTICRFSKKATSEE</sequence>
<keyword evidence="1" id="KW-1133">Transmembrane helix</keyword>
<keyword evidence="1" id="KW-0812">Transmembrane</keyword>
<proteinExistence type="predicted"/>
<comment type="caution">
    <text evidence="2">The sequence shown here is derived from an EMBL/GenBank/DDBJ whole genome shotgun (WGS) entry which is preliminary data.</text>
</comment>
<accession>A0A9W4E8I1</accession>
<name>A0A9W4E8I1_9ACTN</name>
<feature type="transmembrane region" description="Helical" evidence="1">
    <location>
        <begin position="32"/>
        <end position="54"/>
    </location>
</feature>
<keyword evidence="1" id="KW-0472">Membrane</keyword>
<keyword evidence="3" id="KW-1185">Reference proteome</keyword>
<evidence type="ECO:0000256" key="1">
    <source>
        <dbReference type="SAM" id="Phobius"/>
    </source>
</evidence>
<evidence type="ECO:0000313" key="2">
    <source>
        <dbReference type="EMBL" id="CAG7634786.1"/>
    </source>
</evidence>
<protein>
    <submittedName>
        <fullName evidence="2">Uncharacterized protein</fullName>
    </submittedName>
</protein>
<organism evidence="2 3">
    <name type="scientific">Actinacidiphila bryophytorum</name>
    <dbReference type="NCBI Taxonomy" id="1436133"/>
    <lineage>
        <taxon>Bacteria</taxon>
        <taxon>Bacillati</taxon>
        <taxon>Actinomycetota</taxon>
        <taxon>Actinomycetes</taxon>
        <taxon>Kitasatosporales</taxon>
        <taxon>Streptomycetaceae</taxon>
        <taxon>Actinacidiphila</taxon>
    </lineage>
</organism>
<dbReference type="AlphaFoldDB" id="A0A9W4E8I1"/>
<gene>
    <name evidence="2" type="ORF">SBRY_21111</name>
</gene>
<evidence type="ECO:0000313" key="3">
    <source>
        <dbReference type="Proteomes" id="UP001153328"/>
    </source>
</evidence>
<dbReference type="Proteomes" id="UP001153328">
    <property type="component" value="Unassembled WGS sequence"/>
</dbReference>
<reference evidence="2" key="1">
    <citation type="submission" date="2021-06" db="EMBL/GenBank/DDBJ databases">
        <authorList>
            <person name="Arsene-Ploetze F."/>
        </authorList>
    </citation>
    <scope>NUCLEOTIDE SEQUENCE</scope>
    <source>
        <strain evidence="2">SBRY1</strain>
    </source>
</reference>
<dbReference type="EMBL" id="CAJVAX010000012">
    <property type="protein sequence ID" value="CAG7634786.1"/>
    <property type="molecule type" value="Genomic_DNA"/>
</dbReference>